<protein>
    <submittedName>
        <fullName evidence="2">Uncharacterized protein</fullName>
    </submittedName>
</protein>
<name>A0A1G7VDM7_9BACT</name>
<gene>
    <name evidence="2" type="ORF">SAMN04487996_12047</name>
</gene>
<organism evidence="2 3">
    <name type="scientific">Dyadobacter soli</name>
    <dbReference type="NCBI Taxonomy" id="659014"/>
    <lineage>
        <taxon>Bacteria</taxon>
        <taxon>Pseudomonadati</taxon>
        <taxon>Bacteroidota</taxon>
        <taxon>Cytophagia</taxon>
        <taxon>Cytophagales</taxon>
        <taxon>Spirosomataceae</taxon>
        <taxon>Dyadobacter</taxon>
    </lineage>
</organism>
<dbReference type="OrthoDB" id="958269at2"/>
<sequence>MKIKISLLSPFLLLLLLSACTDHVTPDKIAPTIVTLRYSDDPDEQVPHRYYKVSFTELGNRPVTEYGVVLRASPENDSSEPTVNDVKKPFSSPVAQSTTLTQFILLADEPELSGVFRYSYRAYAITDDGAVVYGSTFSTVYAPL</sequence>
<feature type="signal peptide" evidence="1">
    <location>
        <begin position="1"/>
        <end position="24"/>
    </location>
</feature>
<dbReference type="AlphaFoldDB" id="A0A1G7VDM7"/>
<dbReference type="RefSeq" id="WP_090156422.1">
    <property type="nucleotide sequence ID" value="NZ_FNAN01000020.1"/>
</dbReference>
<dbReference type="PROSITE" id="PS51257">
    <property type="entry name" value="PROKAR_LIPOPROTEIN"/>
    <property type="match status" value="1"/>
</dbReference>
<dbReference type="EMBL" id="FNAN01000020">
    <property type="protein sequence ID" value="SDG57916.1"/>
    <property type="molecule type" value="Genomic_DNA"/>
</dbReference>
<feature type="chain" id="PRO_5011781285" evidence="1">
    <location>
        <begin position="25"/>
        <end position="144"/>
    </location>
</feature>
<evidence type="ECO:0000256" key="1">
    <source>
        <dbReference type="SAM" id="SignalP"/>
    </source>
</evidence>
<proteinExistence type="predicted"/>
<reference evidence="3" key="1">
    <citation type="submission" date="2016-10" db="EMBL/GenBank/DDBJ databases">
        <authorList>
            <person name="Varghese N."/>
            <person name="Submissions S."/>
        </authorList>
    </citation>
    <scope>NUCLEOTIDE SEQUENCE [LARGE SCALE GENOMIC DNA]</scope>
    <source>
        <strain evidence="3">DSM 25329</strain>
    </source>
</reference>
<accession>A0A1G7VDM7</accession>
<keyword evidence="3" id="KW-1185">Reference proteome</keyword>
<dbReference type="Proteomes" id="UP000198748">
    <property type="component" value="Unassembled WGS sequence"/>
</dbReference>
<dbReference type="STRING" id="659014.SAMN04487996_12047"/>
<keyword evidence="1" id="KW-0732">Signal</keyword>
<evidence type="ECO:0000313" key="2">
    <source>
        <dbReference type="EMBL" id="SDG57916.1"/>
    </source>
</evidence>
<evidence type="ECO:0000313" key="3">
    <source>
        <dbReference type="Proteomes" id="UP000198748"/>
    </source>
</evidence>